<feature type="transmembrane region" description="Helical" evidence="6">
    <location>
        <begin position="36"/>
        <end position="69"/>
    </location>
</feature>
<reference evidence="9" key="1">
    <citation type="submission" date="2017-02" db="UniProtKB">
        <authorList>
            <consortium name="WormBaseParasite"/>
        </authorList>
    </citation>
    <scope>IDENTIFICATION</scope>
</reference>
<evidence type="ECO:0000256" key="2">
    <source>
        <dbReference type="ARBA" id="ARBA00006772"/>
    </source>
</evidence>
<organism evidence="9">
    <name type="scientific">Enterobius vermicularis</name>
    <name type="common">Human pinworm</name>
    <dbReference type="NCBI Taxonomy" id="51028"/>
    <lineage>
        <taxon>Eukaryota</taxon>
        <taxon>Metazoa</taxon>
        <taxon>Ecdysozoa</taxon>
        <taxon>Nematoda</taxon>
        <taxon>Chromadorea</taxon>
        <taxon>Rhabditida</taxon>
        <taxon>Spirurina</taxon>
        <taxon>Oxyuridomorpha</taxon>
        <taxon>Oxyuroidea</taxon>
        <taxon>Oxyuridae</taxon>
        <taxon>Enterobius</taxon>
    </lineage>
</organism>
<comment type="similarity">
    <text evidence="2">Belongs to the SLC13A/DASS transporter (TC 2.A.47) family. NADC subfamily.</text>
</comment>
<name>A0A0N4UWY2_ENTVE</name>
<evidence type="ECO:0000313" key="9">
    <source>
        <dbReference type="WBParaSite" id="EVEC_0000201801-mRNA-1"/>
    </source>
</evidence>
<accession>A0A0N4UWY2</accession>
<comment type="subcellular location">
    <subcellularLocation>
        <location evidence="1">Membrane</location>
        <topology evidence="1">Multi-pass membrane protein</topology>
    </subcellularLocation>
</comment>
<dbReference type="GO" id="GO:0005886">
    <property type="term" value="C:plasma membrane"/>
    <property type="evidence" value="ECO:0007669"/>
    <property type="project" value="TreeGrafter"/>
</dbReference>
<dbReference type="STRING" id="51028.A0A0N4UWY2"/>
<dbReference type="PANTHER" id="PTHR10283:SF84">
    <property type="entry name" value="SODIUM-DEPENDENT HIGH-AFFINITY DICARBOXYLATE TRANSPORTER 2"/>
    <property type="match status" value="1"/>
</dbReference>
<sequence length="164" mass="18135">MLCIGTLALALAVEESNLHKRIALKFLKGLAGRPIFLMIGLMSIASFISCWVSDLACTALMLPIVMVICEILSNERSQKQSGKQIKFEGLEAAESKKLDWQLTPKERLHYDVMNAEDKALCKALLLISVHGALIGGMTVLTGTGTNLIFREKIYESVDCKDFWS</sequence>
<evidence type="ECO:0000256" key="4">
    <source>
        <dbReference type="ARBA" id="ARBA00022989"/>
    </source>
</evidence>
<dbReference type="WBParaSite" id="EVEC_0000201801-mRNA-1">
    <property type="protein sequence ID" value="EVEC_0000201801-mRNA-1"/>
    <property type="gene ID" value="EVEC_0000201801"/>
</dbReference>
<keyword evidence="3 6" id="KW-0812">Transmembrane</keyword>
<dbReference type="AlphaFoldDB" id="A0A0N4UWY2"/>
<evidence type="ECO:0000256" key="1">
    <source>
        <dbReference type="ARBA" id="ARBA00004141"/>
    </source>
</evidence>
<evidence type="ECO:0000313" key="8">
    <source>
        <dbReference type="Proteomes" id="UP000274131"/>
    </source>
</evidence>
<keyword evidence="8" id="KW-1185">Reference proteome</keyword>
<dbReference type="Proteomes" id="UP000274131">
    <property type="component" value="Unassembled WGS sequence"/>
</dbReference>
<gene>
    <name evidence="7" type="ORF">EVEC_LOCUS1726</name>
</gene>
<evidence type="ECO:0000313" key="7">
    <source>
        <dbReference type="EMBL" id="VDD86583.1"/>
    </source>
</evidence>
<reference evidence="7 8" key="2">
    <citation type="submission" date="2018-10" db="EMBL/GenBank/DDBJ databases">
        <authorList>
            <consortium name="Pathogen Informatics"/>
        </authorList>
    </citation>
    <scope>NUCLEOTIDE SEQUENCE [LARGE SCALE GENOMIC DNA]</scope>
</reference>
<dbReference type="Pfam" id="PF00939">
    <property type="entry name" value="Na_sulph_symp"/>
    <property type="match status" value="1"/>
</dbReference>
<dbReference type="OrthoDB" id="6493944at2759"/>
<dbReference type="PANTHER" id="PTHR10283">
    <property type="entry name" value="SOLUTE CARRIER FAMILY 13 MEMBER"/>
    <property type="match status" value="1"/>
</dbReference>
<evidence type="ECO:0000256" key="3">
    <source>
        <dbReference type="ARBA" id="ARBA00022692"/>
    </source>
</evidence>
<protein>
    <submittedName>
        <fullName evidence="9">Solute carrier family 13 member 2</fullName>
    </submittedName>
</protein>
<dbReference type="EMBL" id="UXUI01007258">
    <property type="protein sequence ID" value="VDD86583.1"/>
    <property type="molecule type" value="Genomic_DNA"/>
</dbReference>
<dbReference type="GO" id="GO:0015141">
    <property type="term" value="F:succinate transmembrane transporter activity"/>
    <property type="evidence" value="ECO:0007669"/>
    <property type="project" value="TreeGrafter"/>
</dbReference>
<keyword evidence="4 6" id="KW-1133">Transmembrane helix</keyword>
<keyword evidence="5 6" id="KW-0472">Membrane</keyword>
<dbReference type="InterPro" id="IPR001898">
    <property type="entry name" value="SLC13A/DASS"/>
</dbReference>
<evidence type="ECO:0000256" key="6">
    <source>
        <dbReference type="SAM" id="Phobius"/>
    </source>
</evidence>
<proteinExistence type="inferred from homology"/>
<dbReference type="GO" id="GO:0015137">
    <property type="term" value="F:citrate transmembrane transporter activity"/>
    <property type="evidence" value="ECO:0007669"/>
    <property type="project" value="TreeGrafter"/>
</dbReference>
<evidence type="ECO:0000256" key="5">
    <source>
        <dbReference type="ARBA" id="ARBA00023136"/>
    </source>
</evidence>